<comment type="subcellular location">
    <subcellularLocation>
        <location evidence="1">Nucleus</location>
    </subcellularLocation>
</comment>
<dbReference type="FunFam" id="3.30.730.10:FF:000004">
    <property type="entry name" value="AP2-like ethylene-responsive transcription factor"/>
    <property type="match status" value="1"/>
</dbReference>
<dbReference type="GO" id="GO:0006355">
    <property type="term" value="P:regulation of DNA-templated transcription"/>
    <property type="evidence" value="ECO:0007669"/>
    <property type="project" value="UniProtKB-ARBA"/>
</dbReference>
<organism evidence="10 11">
    <name type="scientific">Urochloa decumbens</name>
    <dbReference type="NCBI Taxonomy" id="240449"/>
    <lineage>
        <taxon>Eukaryota</taxon>
        <taxon>Viridiplantae</taxon>
        <taxon>Streptophyta</taxon>
        <taxon>Embryophyta</taxon>
        <taxon>Tracheophyta</taxon>
        <taxon>Spermatophyta</taxon>
        <taxon>Magnoliopsida</taxon>
        <taxon>Liliopsida</taxon>
        <taxon>Poales</taxon>
        <taxon>Poaceae</taxon>
        <taxon>PACMAD clade</taxon>
        <taxon>Panicoideae</taxon>
        <taxon>Panicodae</taxon>
        <taxon>Paniceae</taxon>
        <taxon>Melinidinae</taxon>
        <taxon>Urochloa</taxon>
    </lineage>
</organism>
<keyword evidence="11" id="KW-1185">Reference proteome</keyword>
<dbReference type="PANTHER" id="PTHR32467:SF81">
    <property type="entry name" value="OS06G0145700 PROTEIN"/>
    <property type="match status" value="1"/>
</dbReference>
<dbReference type="SUPFAM" id="SSF54171">
    <property type="entry name" value="DNA-binding domain"/>
    <property type="match status" value="2"/>
</dbReference>
<dbReference type="PRINTS" id="PR00367">
    <property type="entry name" value="ETHRSPELEMNT"/>
</dbReference>
<protein>
    <recommendedName>
        <fullName evidence="9">AP2/ERF domain-containing protein</fullName>
    </recommendedName>
</protein>
<keyword evidence="4" id="KW-0238">DNA-binding</keyword>
<accession>A0ABC9DU97</accession>
<keyword evidence="6" id="KW-0539">Nucleus</keyword>
<feature type="region of interest" description="Disordered" evidence="8">
    <location>
        <begin position="112"/>
        <end position="160"/>
    </location>
</feature>
<dbReference type="AlphaFoldDB" id="A0ABC9DU97"/>
<keyword evidence="2" id="KW-0677">Repeat</keyword>
<dbReference type="CDD" id="cd00018">
    <property type="entry name" value="AP2"/>
    <property type="match status" value="1"/>
</dbReference>
<dbReference type="InterPro" id="IPR016177">
    <property type="entry name" value="DNA-bd_dom_sf"/>
</dbReference>
<proteinExistence type="inferred from homology"/>
<dbReference type="GO" id="GO:0009909">
    <property type="term" value="P:regulation of flower development"/>
    <property type="evidence" value="ECO:0007669"/>
    <property type="project" value="UniProtKB-ARBA"/>
</dbReference>
<gene>
    <name evidence="10" type="ORF">URODEC1_LOCUS89020</name>
</gene>
<dbReference type="PANTHER" id="PTHR32467">
    <property type="entry name" value="AP2-LIKE ETHYLENE-RESPONSIVE TRANSCRIPTION FACTOR"/>
    <property type="match status" value="1"/>
</dbReference>
<evidence type="ECO:0000313" key="11">
    <source>
        <dbReference type="Proteomes" id="UP001497457"/>
    </source>
</evidence>
<evidence type="ECO:0000256" key="4">
    <source>
        <dbReference type="ARBA" id="ARBA00023125"/>
    </source>
</evidence>
<dbReference type="FunFam" id="3.30.730.10:FF:000002">
    <property type="entry name" value="AP2-like ethylene-responsive transcription factor"/>
    <property type="match status" value="1"/>
</dbReference>
<feature type="domain" description="AP2/ERF" evidence="9">
    <location>
        <begin position="157"/>
        <end position="223"/>
    </location>
</feature>
<feature type="domain" description="AP2/ERF" evidence="9">
    <location>
        <begin position="259"/>
        <end position="317"/>
    </location>
</feature>
<feature type="region of interest" description="Disordered" evidence="8">
    <location>
        <begin position="475"/>
        <end position="503"/>
    </location>
</feature>
<comment type="similarity">
    <text evidence="7">Belongs to the AP2/ERF transcription factor family. AP2 subfamily.</text>
</comment>
<dbReference type="PROSITE" id="PS51032">
    <property type="entry name" value="AP2_ERF"/>
    <property type="match status" value="2"/>
</dbReference>
<evidence type="ECO:0000256" key="3">
    <source>
        <dbReference type="ARBA" id="ARBA00023015"/>
    </source>
</evidence>
<keyword evidence="5" id="KW-0804">Transcription</keyword>
<dbReference type="EMBL" id="OZ075145">
    <property type="protein sequence ID" value="CAL5045838.1"/>
    <property type="molecule type" value="Genomic_DNA"/>
</dbReference>
<dbReference type="InterPro" id="IPR036955">
    <property type="entry name" value="AP2/ERF_dom_sf"/>
</dbReference>
<evidence type="ECO:0000256" key="2">
    <source>
        <dbReference type="ARBA" id="ARBA00022737"/>
    </source>
</evidence>
<sequence length="538" mass="58077">MQRRVSCQDPAQDKACGTENIDALLSFSAHIDGNKVERQPSHLSMAAYKRSHGRSCNLPLIWFQSQMPSFAATAKLEAMETYSLVKDELHGMGGGGQGLYCGATPRAAPAMAGGRDGVVKSVKRRKREPSSVVTVSNGKEEAGGGDKSSNAAKRSSRFRGVSRHRWTGRFEAHLWDKGTWNPTQKKKGKQVYLGAYNEEEAAARAYDLAALKYWGPSTYTNFPVADYEKELKVMQNVSKEEYLASIRRKSNGFSRGVSKYRGVARHHHNGRWEARIGRVFGNKYLYLGTYSTQEEAARAYDIAAIEYRGINAVTNFDLSTYIRWLKPSGAGAGDGGTPTSGVRPNIMPPPSLCLQAAAAGLLQQQQLTHGAGMLHVDVDLYRGGHHLAAAAQQGASPSSFVSGIDDVGSVFAGGGPRPSPSPSSSTTALSLLLRSSVFQELVARNAGGGTAQAHQQHVGADDGAAADDVVGGAKVEQEEEEEPLGRRPEEEAELGEEVYGSAAAAEEDEAFAVSMYDLDDSFARMEQSFWSCLQQENV</sequence>
<dbReference type="GO" id="GO:0003677">
    <property type="term" value="F:DNA binding"/>
    <property type="evidence" value="ECO:0007669"/>
    <property type="project" value="UniProtKB-KW"/>
</dbReference>
<dbReference type="InterPro" id="IPR001471">
    <property type="entry name" value="AP2/ERF_dom"/>
</dbReference>
<evidence type="ECO:0000256" key="8">
    <source>
        <dbReference type="SAM" id="MobiDB-lite"/>
    </source>
</evidence>
<evidence type="ECO:0000259" key="9">
    <source>
        <dbReference type="PROSITE" id="PS51032"/>
    </source>
</evidence>
<evidence type="ECO:0000256" key="5">
    <source>
        <dbReference type="ARBA" id="ARBA00023163"/>
    </source>
</evidence>
<reference evidence="11" key="1">
    <citation type="submission" date="2024-06" db="EMBL/GenBank/DDBJ databases">
        <authorList>
            <person name="Ryan C."/>
        </authorList>
    </citation>
    <scope>NUCLEOTIDE SEQUENCE [LARGE SCALE GENOMIC DNA]</scope>
</reference>
<dbReference type="Proteomes" id="UP001497457">
    <property type="component" value="Chromosome 35b"/>
</dbReference>
<evidence type="ECO:0000256" key="6">
    <source>
        <dbReference type="ARBA" id="ARBA00023242"/>
    </source>
</evidence>
<reference evidence="10 11" key="2">
    <citation type="submission" date="2024-10" db="EMBL/GenBank/DDBJ databases">
        <authorList>
            <person name="Ryan C."/>
        </authorList>
    </citation>
    <scope>NUCLEOTIDE SEQUENCE [LARGE SCALE GENOMIC DNA]</scope>
</reference>
<evidence type="ECO:0000256" key="7">
    <source>
        <dbReference type="ARBA" id="ARBA00037973"/>
    </source>
</evidence>
<dbReference type="GO" id="GO:0005634">
    <property type="term" value="C:nucleus"/>
    <property type="evidence" value="ECO:0007669"/>
    <property type="project" value="UniProtKB-SubCell"/>
</dbReference>
<evidence type="ECO:0000313" key="10">
    <source>
        <dbReference type="EMBL" id="CAL5045838.1"/>
    </source>
</evidence>
<evidence type="ECO:0000256" key="1">
    <source>
        <dbReference type="ARBA" id="ARBA00004123"/>
    </source>
</evidence>
<name>A0ABC9DU97_9POAL</name>
<dbReference type="Pfam" id="PF00847">
    <property type="entry name" value="AP2"/>
    <property type="match status" value="2"/>
</dbReference>
<dbReference type="SMART" id="SM00380">
    <property type="entry name" value="AP2"/>
    <property type="match status" value="2"/>
</dbReference>
<keyword evidence="3" id="KW-0805">Transcription regulation</keyword>
<dbReference type="Gene3D" id="3.30.730.10">
    <property type="entry name" value="AP2/ERF domain"/>
    <property type="match status" value="2"/>
</dbReference>